<dbReference type="SUPFAM" id="SSF54427">
    <property type="entry name" value="NTF2-like"/>
    <property type="match status" value="1"/>
</dbReference>
<dbReference type="Proteomes" id="UP000034004">
    <property type="component" value="Unassembled WGS sequence"/>
</dbReference>
<dbReference type="InterPro" id="IPR009959">
    <property type="entry name" value="Cyclase_SnoaL-like"/>
</dbReference>
<dbReference type="PANTHER" id="PTHR38436:SF1">
    <property type="entry name" value="ESTER CYCLASE"/>
    <property type="match status" value="1"/>
</dbReference>
<evidence type="ECO:0000313" key="2">
    <source>
        <dbReference type="Proteomes" id="UP000034004"/>
    </source>
</evidence>
<dbReference type="EMBL" id="LBPR01000007">
    <property type="protein sequence ID" value="KKP62066.1"/>
    <property type="molecule type" value="Genomic_DNA"/>
</dbReference>
<reference evidence="1 2" key="1">
    <citation type="journal article" date="2015" name="Nature">
        <title>rRNA introns, odd ribosomes, and small enigmatic genomes across a large radiation of phyla.</title>
        <authorList>
            <person name="Brown C.T."/>
            <person name="Hug L.A."/>
            <person name="Thomas B.C."/>
            <person name="Sharon I."/>
            <person name="Castelle C.J."/>
            <person name="Singh A."/>
            <person name="Wilkins M.J."/>
            <person name="Williams K.H."/>
            <person name="Banfield J.F."/>
        </authorList>
    </citation>
    <scope>NUCLEOTIDE SEQUENCE [LARGE SCALE GENOMIC DNA]</scope>
</reference>
<protein>
    <submittedName>
        <fullName evidence="1">Polyketide cyclase/dehydrase</fullName>
    </submittedName>
</protein>
<dbReference type="InterPro" id="IPR032710">
    <property type="entry name" value="NTF2-like_dom_sf"/>
</dbReference>
<accession>A0A0G0BEP0</accession>
<evidence type="ECO:0000313" key="1">
    <source>
        <dbReference type="EMBL" id="KKP62066.1"/>
    </source>
</evidence>
<sequence length="139" mass="16075">MDNLQIVREYIEEVENKGKIDQSDKYLTPHFQIHSLHLNPKPVGDTQPKTYKEALQQSQEALSNSHKTINDIFMQGDKVVVLWTTEAINTGKFMGNPPTNKKVTYSGMTIFRLENGKIAEYWYVWDRLGLYQQLGIIKS</sequence>
<name>A0A0G0BEP0_9BACT</name>
<dbReference type="Pfam" id="PF07366">
    <property type="entry name" value="SnoaL"/>
    <property type="match status" value="1"/>
</dbReference>
<dbReference type="AlphaFoldDB" id="A0A0G0BEP0"/>
<dbReference type="STRING" id="1618484.UR56_C0007G0049"/>
<organism evidence="1 2">
    <name type="scientific">Candidatus Roizmanbacteria bacterium GW2011_GWC2_34_23</name>
    <dbReference type="NCBI Taxonomy" id="1618484"/>
    <lineage>
        <taxon>Bacteria</taxon>
        <taxon>Candidatus Roizmaniibacteriota</taxon>
    </lineage>
</organism>
<dbReference type="PANTHER" id="PTHR38436">
    <property type="entry name" value="POLYKETIDE CYCLASE SNOAL-LIKE DOMAIN"/>
    <property type="match status" value="1"/>
</dbReference>
<dbReference type="Gene3D" id="3.10.450.50">
    <property type="match status" value="1"/>
</dbReference>
<comment type="caution">
    <text evidence="1">The sequence shown here is derived from an EMBL/GenBank/DDBJ whole genome shotgun (WGS) entry which is preliminary data.</text>
</comment>
<proteinExistence type="predicted"/>
<dbReference type="GO" id="GO:0030638">
    <property type="term" value="P:polyketide metabolic process"/>
    <property type="evidence" value="ECO:0007669"/>
    <property type="project" value="InterPro"/>
</dbReference>
<gene>
    <name evidence="1" type="ORF">UR56_C0007G0049</name>
</gene>